<dbReference type="EMBL" id="JANAKD010001129">
    <property type="protein sequence ID" value="KAJ3483021.1"/>
    <property type="molecule type" value="Genomic_DNA"/>
</dbReference>
<name>A0ACC1QNG2_9HYPO</name>
<protein>
    <submittedName>
        <fullName evidence="1">Uncharacterized protein</fullName>
    </submittedName>
</protein>
<sequence length="76" mass="8431">MSVEAAAQAYLPPAAYKAVPNLWIPEDIAGVSKQEIAETSKVIPISDDGCTLDIKNNMHWDEENARPPIYSEKPEY</sequence>
<reference evidence="1" key="1">
    <citation type="submission" date="2022-07" db="EMBL/GenBank/DDBJ databases">
        <title>Genome Sequence of Lecanicillium saksenae.</title>
        <authorList>
            <person name="Buettner E."/>
        </authorList>
    </citation>
    <scope>NUCLEOTIDE SEQUENCE</scope>
    <source>
        <strain evidence="1">VT-O1</strain>
    </source>
</reference>
<gene>
    <name evidence="1" type="ORF">NLG97_g7413</name>
</gene>
<organism evidence="1 2">
    <name type="scientific">Lecanicillium saksenae</name>
    <dbReference type="NCBI Taxonomy" id="468837"/>
    <lineage>
        <taxon>Eukaryota</taxon>
        <taxon>Fungi</taxon>
        <taxon>Dikarya</taxon>
        <taxon>Ascomycota</taxon>
        <taxon>Pezizomycotina</taxon>
        <taxon>Sordariomycetes</taxon>
        <taxon>Hypocreomycetidae</taxon>
        <taxon>Hypocreales</taxon>
        <taxon>Cordycipitaceae</taxon>
        <taxon>Lecanicillium</taxon>
    </lineage>
</organism>
<comment type="caution">
    <text evidence="1">The sequence shown here is derived from an EMBL/GenBank/DDBJ whole genome shotgun (WGS) entry which is preliminary data.</text>
</comment>
<keyword evidence="2" id="KW-1185">Reference proteome</keyword>
<proteinExistence type="predicted"/>
<evidence type="ECO:0000313" key="2">
    <source>
        <dbReference type="Proteomes" id="UP001148737"/>
    </source>
</evidence>
<dbReference type="Proteomes" id="UP001148737">
    <property type="component" value="Unassembled WGS sequence"/>
</dbReference>
<evidence type="ECO:0000313" key="1">
    <source>
        <dbReference type="EMBL" id="KAJ3483021.1"/>
    </source>
</evidence>
<accession>A0ACC1QNG2</accession>